<dbReference type="AlphaFoldDB" id="K0RJV6"/>
<dbReference type="GO" id="GO:0016757">
    <property type="term" value="F:glycosyltransferase activity"/>
    <property type="evidence" value="ECO:0007669"/>
    <property type="project" value="UniProtKB-KW"/>
</dbReference>
<protein>
    <recommendedName>
        <fullName evidence="12">Glycosyltransferase family 92 protein</fullName>
    </recommendedName>
</protein>
<name>K0RJV6_THAOC</name>
<keyword evidence="7 9" id="KW-0472">Membrane</keyword>
<keyword evidence="5 9" id="KW-0812">Transmembrane</keyword>
<evidence type="ECO:0000256" key="1">
    <source>
        <dbReference type="ARBA" id="ARBA00004167"/>
    </source>
</evidence>
<dbReference type="InterPro" id="IPR008166">
    <property type="entry name" value="Glyco_transf_92"/>
</dbReference>
<evidence type="ECO:0000256" key="9">
    <source>
        <dbReference type="SAM" id="Phobius"/>
    </source>
</evidence>
<evidence type="ECO:0000256" key="2">
    <source>
        <dbReference type="ARBA" id="ARBA00007647"/>
    </source>
</evidence>
<keyword evidence="6 9" id="KW-1133">Transmembrane helix</keyword>
<feature type="region of interest" description="Disordered" evidence="8">
    <location>
        <begin position="1"/>
        <end position="23"/>
    </location>
</feature>
<evidence type="ECO:0000256" key="7">
    <source>
        <dbReference type="ARBA" id="ARBA00023136"/>
    </source>
</evidence>
<keyword evidence="11" id="KW-1185">Reference proteome</keyword>
<accession>K0RJV6</accession>
<comment type="caution">
    <text evidence="10">The sequence shown here is derived from an EMBL/GenBank/DDBJ whole genome shotgun (WGS) entry which is preliminary data.</text>
</comment>
<dbReference type="OrthoDB" id="2526284at2759"/>
<comment type="subcellular location">
    <subcellularLocation>
        <location evidence="1">Membrane</location>
        <topology evidence="1">Single-pass membrane protein</topology>
    </subcellularLocation>
</comment>
<dbReference type="OMA" id="METRFIC"/>
<feature type="transmembrane region" description="Helical" evidence="9">
    <location>
        <begin position="30"/>
        <end position="52"/>
    </location>
</feature>
<keyword evidence="4" id="KW-0808">Transferase</keyword>
<dbReference type="GO" id="GO:0016020">
    <property type="term" value="C:membrane"/>
    <property type="evidence" value="ECO:0007669"/>
    <property type="project" value="UniProtKB-SubCell"/>
</dbReference>
<dbReference type="PANTHER" id="PTHR21461">
    <property type="entry name" value="GLYCOSYLTRANSFERASE FAMILY 92 PROTEIN"/>
    <property type="match status" value="1"/>
</dbReference>
<sequence length="967" mass="110290">MRSHQVQSGDGVPVSHAHGGSRKRGRRIKLTVVGAALMSMYTIFLYAVMVSFDKSGHRELHEDRTSAVSASLRAGGGRDPLKESLDARASLRASLQQRKEEPKKRPRALIIEDFCGMCQWRDMPFNCNERVEWVVKQKGASETEAKESNLKFCTLPGCNAKANDEGFMQCEDLSTPGAKPDLATYPKVKHVDKAPELDAILSGSLLKDLFSRDIDITERIKSTKKVNEEGLRDRRSGEDLVASVLAAAKLGDREYDTEETSSARQQAVLGGHGGRTADMPVLTAYIEPINQTDWEQRPLPVRDGPSTKKTLFGVSYPNLHSCRAMQSQFPIDTPPVDLDSYLPWIHDVFPSHDGKDIIFIAQNRRRCYNGQRRMQMGEKAPDGVTTHKNYIHIDYGKNYFQRPQSALFQHVPVKKIGEEDGEPRYRLASHEDADKEGMETRFICRFKLFDSSASPNLSIVGYSLSAHEVDYDYHTYRKGYRYSATEAGFDNHMIWQSQLLFRCPVPEEYHNKVSRGELVVNDYATLYVDVVPIRTPPRYTPPREFLQPRYEFKNEIDNLFVPDFEWGKEHVLPKIDQSGRWENIPVCLPSLMNHGLLPEGADINEQDVIVENDADGKYVPFSGVLPPKIHKVIACTWASTTFRTRSNRASVGDGKRRLKEWLEFNLLSGFDHIYVYDNSGAFTNEDSLADIIELFPERVTRVDWPCKICSNRDGNEGERSSQYAAESSCRIRFGSHARWLGSFDTDEYLVPMGDFKSMGEVADELDETGVKVAVFKSSPAKPRLSLLENPSKTEKSDGTFTPTVPADETFLHTYNCNWEQFPRKNDLSHRRKQMYRADYVKLHYVHYSTITVVSQMAEKETIAAKESWLHRYVERHVHEFDEKNEAMMLHTKTKVAKNTSMWKTRCRQSSPLSEGHCHVGFPFPSSGDSTKDTKDSQGWGYNCFINDRIEQYWWPKLVEAIASRQNR</sequence>
<evidence type="ECO:0000313" key="10">
    <source>
        <dbReference type="EMBL" id="EJK53510.1"/>
    </source>
</evidence>
<evidence type="ECO:0000256" key="8">
    <source>
        <dbReference type="SAM" id="MobiDB-lite"/>
    </source>
</evidence>
<evidence type="ECO:0008006" key="12">
    <source>
        <dbReference type="Google" id="ProtNLM"/>
    </source>
</evidence>
<evidence type="ECO:0000313" key="11">
    <source>
        <dbReference type="Proteomes" id="UP000266841"/>
    </source>
</evidence>
<dbReference type="PANTHER" id="PTHR21461:SF69">
    <property type="entry name" value="GLYCOSYLTRANSFERASE FAMILY 92 PROTEIN"/>
    <property type="match status" value="1"/>
</dbReference>
<proteinExistence type="inferred from homology"/>
<evidence type="ECO:0000256" key="6">
    <source>
        <dbReference type="ARBA" id="ARBA00022989"/>
    </source>
</evidence>
<dbReference type="Pfam" id="PF01697">
    <property type="entry name" value="Glyco_transf_92"/>
    <property type="match status" value="1"/>
</dbReference>
<dbReference type="Proteomes" id="UP000266841">
    <property type="component" value="Unassembled WGS sequence"/>
</dbReference>
<dbReference type="EMBL" id="AGNL01037658">
    <property type="protein sequence ID" value="EJK53510.1"/>
    <property type="molecule type" value="Genomic_DNA"/>
</dbReference>
<evidence type="ECO:0000256" key="4">
    <source>
        <dbReference type="ARBA" id="ARBA00022679"/>
    </source>
</evidence>
<evidence type="ECO:0000256" key="5">
    <source>
        <dbReference type="ARBA" id="ARBA00022692"/>
    </source>
</evidence>
<organism evidence="10 11">
    <name type="scientific">Thalassiosira oceanica</name>
    <name type="common">Marine diatom</name>
    <dbReference type="NCBI Taxonomy" id="159749"/>
    <lineage>
        <taxon>Eukaryota</taxon>
        <taxon>Sar</taxon>
        <taxon>Stramenopiles</taxon>
        <taxon>Ochrophyta</taxon>
        <taxon>Bacillariophyta</taxon>
        <taxon>Coscinodiscophyceae</taxon>
        <taxon>Thalassiosirophycidae</taxon>
        <taxon>Thalassiosirales</taxon>
        <taxon>Thalassiosiraceae</taxon>
        <taxon>Thalassiosira</taxon>
    </lineage>
</organism>
<dbReference type="GO" id="GO:0005737">
    <property type="term" value="C:cytoplasm"/>
    <property type="evidence" value="ECO:0007669"/>
    <property type="project" value="TreeGrafter"/>
</dbReference>
<comment type="similarity">
    <text evidence="2">Belongs to the glycosyltransferase 92 family.</text>
</comment>
<reference evidence="10 11" key="1">
    <citation type="journal article" date="2012" name="Genome Biol.">
        <title>Genome and low-iron response of an oceanic diatom adapted to chronic iron limitation.</title>
        <authorList>
            <person name="Lommer M."/>
            <person name="Specht M."/>
            <person name="Roy A.S."/>
            <person name="Kraemer L."/>
            <person name="Andreson R."/>
            <person name="Gutowska M.A."/>
            <person name="Wolf J."/>
            <person name="Bergner S.V."/>
            <person name="Schilhabel M.B."/>
            <person name="Klostermeier U.C."/>
            <person name="Beiko R.G."/>
            <person name="Rosenstiel P."/>
            <person name="Hippler M."/>
            <person name="Laroche J."/>
        </authorList>
    </citation>
    <scope>NUCLEOTIDE SEQUENCE [LARGE SCALE GENOMIC DNA]</scope>
    <source>
        <strain evidence="10 11">CCMP1005</strain>
    </source>
</reference>
<evidence type="ECO:0000256" key="3">
    <source>
        <dbReference type="ARBA" id="ARBA00022676"/>
    </source>
</evidence>
<dbReference type="eggNOG" id="ENOG502SMBN">
    <property type="taxonomic scope" value="Eukaryota"/>
</dbReference>
<gene>
    <name evidence="10" type="ORF">THAOC_27046</name>
</gene>
<keyword evidence="3" id="KW-0328">Glycosyltransferase</keyword>